<reference evidence="1" key="1">
    <citation type="journal article" date="2021" name="Nat. Commun.">
        <title>Genetic determinants of endophytism in the Arabidopsis root mycobiome.</title>
        <authorList>
            <person name="Mesny F."/>
            <person name="Miyauchi S."/>
            <person name="Thiergart T."/>
            <person name="Pickel B."/>
            <person name="Atanasova L."/>
            <person name="Karlsson M."/>
            <person name="Huettel B."/>
            <person name="Barry K.W."/>
            <person name="Haridas S."/>
            <person name="Chen C."/>
            <person name="Bauer D."/>
            <person name="Andreopoulos W."/>
            <person name="Pangilinan J."/>
            <person name="LaButti K."/>
            <person name="Riley R."/>
            <person name="Lipzen A."/>
            <person name="Clum A."/>
            <person name="Drula E."/>
            <person name="Henrissat B."/>
            <person name="Kohler A."/>
            <person name="Grigoriev I.V."/>
            <person name="Martin F.M."/>
            <person name="Hacquard S."/>
        </authorList>
    </citation>
    <scope>NUCLEOTIDE SEQUENCE</scope>
    <source>
        <strain evidence="1">MPI-CAGE-CH-0230</strain>
    </source>
</reference>
<dbReference type="RefSeq" id="XP_046004121.1">
    <property type="nucleotide sequence ID" value="XM_046163043.1"/>
</dbReference>
<dbReference type="AlphaFoldDB" id="A0A9P9BF61"/>
<evidence type="ECO:0000313" key="2">
    <source>
        <dbReference type="Proteomes" id="UP000756346"/>
    </source>
</evidence>
<organism evidence="1 2">
    <name type="scientific">Microdochium trichocladiopsis</name>
    <dbReference type="NCBI Taxonomy" id="1682393"/>
    <lineage>
        <taxon>Eukaryota</taxon>
        <taxon>Fungi</taxon>
        <taxon>Dikarya</taxon>
        <taxon>Ascomycota</taxon>
        <taxon>Pezizomycotina</taxon>
        <taxon>Sordariomycetes</taxon>
        <taxon>Xylariomycetidae</taxon>
        <taxon>Xylariales</taxon>
        <taxon>Microdochiaceae</taxon>
        <taxon>Microdochium</taxon>
    </lineage>
</organism>
<protein>
    <submittedName>
        <fullName evidence="1">Uncharacterized protein</fullName>
    </submittedName>
</protein>
<accession>A0A9P9BF61</accession>
<evidence type="ECO:0000313" key="1">
    <source>
        <dbReference type="EMBL" id="KAH7010590.1"/>
    </source>
</evidence>
<keyword evidence="2" id="KW-1185">Reference proteome</keyword>
<name>A0A9P9BF61_9PEZI</name>
<dbReference type="EMBL" id="JAGTJQ010000017">
    <property type="protein sequence ID" value="KAH7010590.1"/>
    <property type="molecule type" value="Genomic_DNA"/>
</dbReference>
<proteinExistence type="predicted"/>
<sequence length="178" mass="20134">MRRLEVRHQSCSPSTNIALSIIRTEETTNSVPKNWNVWNGLGIWQGLDGLTNQLWCLKSGKLKECVFEGSYGRGIVLADRTMVQLDMAYSRGVQDGSAFYTDKNVPFRLVAEQILYPHCTVRCKSFRELATYKRSQVVASAGLLIASRRVWSGSGPIRLERRGLPYRGLVTIQGRRQL</sequence>
<dbReference type="GeneID" id="70192589"/>
<comment type="caution">
    <text evidence="1">The sequence shown here is derived from an EMBL/GenBank/DDBJ whole genome shotgun (WGS) entry which is preliminary data.</text>
</comment>
<gene>
    <name evidence="1" type="ORF">B0I36DRAFT_57481</name>
</gene>
<dbReference type="Proteomes" id="UP000756346">
    <property type="component" value="Unassembled WGS sequence"/>
</dbReference>